<name>A0A919NZD7_9CELL</name>
<proteinExistence type="predicted"/>
<comment type="caution">
    <text evidence="2">The sequence shown here is derived from an EMBL/GenBank/DDBJ whole genome shotgun (WGS) entry which is preliminary data.</text>
</comment>
<feature type="transmembrane region" description="Helical" evidence="1">
    <location>
        <begin position="100"/>
        <end position="122"/>
    </location>
</feature>
<dbReference type="Proteomes" id="UP000632740">
    <property type="component" value="Unassembled WGS sequence"/>
</dbReference>
<evidence type="ECO:0000313" key="3">
    <source>
        <dbReference type="Proteomes" id="UP000632740"/>
    </source>
</evidence>
<dbReference type="AlphaFoldDB" id="A0A919NZD7"/>
<sequence length="191" mass="19981">MGGAAAVDERVTPTRQWALAAVGALGLAVSAGLAAYARVHPGNGAALTTLGFSGMLQMKAWLTTAAAVLVVVQVLSALAMWGRLPGVDPSARWVSPVHRWTGTVAFLLTLPVMFHCVWSLGVTDDDARVVVHAVAGCLLYGVFAAKMLALRLPSLPRGTVPLLGGLLAATLLVVWFSSALWFFTRSGYALV</sequence>
<feature type="transmembrane region" description="Helical" evidence="1">
    <location>
        <begin position="17"/>
        <end position="39"/>
    </location>
</feature>
<feature type="transmembrane region" description="Helical" evidence="1">
    <location>
        <begin position="129"/>
        <end position="150"/>
    </location>
</feature>
<evidence type="ECO:0000256" key="1">
    <source>
        <dbReference type="SAM" id="Phobius"/>
    </source>
</evidence>
<feature type="transmembrane region" description="Helical" evidence="1">
    <location>
        <begin position="60"/>
        <end position="80"/>
    </location>
</feature>
<dbReference type="InterPro" id="IPR045382">
    <property type="entry name" value="DUF6529"/>
</dbReference>
<evidence type="ECO:0000313" key="2">
    <source>
        <dbReference type="EMBL" id="GIG20463.1"/>
    </source>
</evidence>
<keyword evidence="1" id="KW-0812">Transmembrane</keyword>
<dbReference type="Pfam" id="PF20139">
    <property type="entry name" value="DUF6529"/>
    <property type="match status" value="1"/>
</dbReference>
<organism evidence="2 3">
    <name type="scientific">Cellulomonas chitinilytica</name>
    <dbReference type="NCBI Taxonomy" id="398759"/>
    <lineage>
        <taxon>Bacteria</taxon>
        <taxon>Bacillati</taxon>
        <taxon>Actinomycetota</taxon>
        <taxon>Actinomycetes</taxon>
        <taxon>Micrococcales</taxon>
        <taxon>Cellulomonadaceae</taxon>
        <taxon>Cellulomonas</taxon>
    </lineage>
</organism>
<accession>A0A919NZD7</accession>
<dbReference type="RefSeq" id="WP_203749871.1">
    <property type="nucleotide sequence ID" value="NZ_BONK01000003.1"/>
</dbReference>
<protein>
    <submittedName>
        <fullName evidence="2">Uncharacterized protein</fullName>
    </submittedName>
</protein>
<dbReference type="EMBL" id="BONK01000003">
    <property type="protein sequence ID" value="GIG20463.1"/>
    <property type="molecule type" value="Genomic_DNA"/>
</dbReference>
<gene>
    <name evidence="2" type="ORF">Cch01nite_11870</name>
</gene>
<keyword evidence="3" id="KW-1185">Reference proteome</keyword>
<reference evidence="2" key="1">
    <citation type="submission" date="2021-01" db="EMBL/GenBank/DDBJ databases">
        <title>Whole genome shotgun sequence of Cellulomonas chitinilytica NBRC 110799.</title>
        <authorList>
            <person name="Komaki H."/>
            <person name="Tamura T."/>
        </authorList>
    </citation>
    <scope>NUCLEOTIDE SEQUENCE</scope>
    <source>
        <strain evidence="2">NBRC 110799</strain>
    </source>
</reference>
<keyword evidence="1" id="KW-1133">Transmembrane helix</keyword>
<feature type="transmembrane region" description="Helical" evidence="1">
    <location>
        <begin position="162"/>
        <end position="183"/>
    </location>
</feature>
<keyword evidence="1" id="KW-0472">Membrane</keyword>